<organism evidence="2 3">
    <name type="scientific">Tessaracoccus aquimaris</name>
    <dbReference type="NCBI Taxonomy" id="1332264"/>
    <lineage>
        <taxon>Bacteria</taxon>
        <taxon>Bacillati</taxon>
        <taxon>Actinomycetota</taxon>
        <taxon>Actinomycetes</taxon>
        <taxon>Propionibacteriales</taxon>
        <taxon>Propionibacteriaceae</taxon>
        <taxon>Tessaracoccus</taxon>
    </lineage>
</organism>
<proteinExistence type="predicted"/>
<dbReference type="EMBL" id="CP019606">
    <property type="protein sequence ID" value="AQP47051.1"/>
    <property type="molecule type" value="Genomic_DNA"/>
</dbReference>
<gene>
    <name evidence="2" type="ORF">BW730_05480</name>
</gene>
<name>A0A1Q2CLS2_9ACTN</name>
<dbReference type="AlphaFoldDB" id="A0A1Q2CLS2"/>
<dbReference type="SUPFAM" id="SSF54593">
    <property type="entry name" value="Glyoxalase/Bleomycin resistance protein/Dihydroxybiphenyl dioxygenase"/>
    <property type="match status" value="1"/>
</dbReference>
<dbReference type="PANTHER" id="PTHR35908">
    <property type="entry name" value="HYPOTHETICAL FUSION PROTEIN"/>
    <property type="match status" value="1"/>
</dbReference>
<reference evidence="3" key="1">
    <citation type="submission" date="2017-02" db="EMBL/GenBank/DDBJ databases">
        <title>Tessaracoccus aquaemaris sp. nov., isolated from the intestine of a Korean rockfish, Sebastes schlegelii, in a marine aquaculture pond.</title>
        <authorList>
            <person name="Tak E.J."/>
            <person name="Bae J.-W."/>
        </authorList>
    </citation>
    <scope>NUCLEOTIDE SEQUENCE [LARGE SCALE GENOMIC DNA]</scope>
    <source>
        <strain evidence="3">NSG39</strain>
    </source>
</reference>
<dbReference type="CDD" id="cd06587">
    <property type="entry name" value="VOC"/>
    <property type="match status" value="1"/>
</dbReference>
<dbReference type="KEGG" id="tes:BW730_05480"/>
<dbReference type="Proteomes" id="UP000188145">
    <property type="component" value="Chromosome"/>
</dbReference>
<protein>
    <submittedName>
        <fullName evidence="2">Glyoxalase</fullName>
    </submittedName>
</protein>
<dbReference type="RefSeq" id="WP_077685372.1">
    <property type="nucleotide sequence ID" value="NZ_CP019606.1"/>
</dbReference>
<feature type="domain" description="Glyoxalase-like" evidence="1">
    <location>
        <begin position="8"/>
        <end position="143"/>
    </location>
</feature>
<evidence type="ECO:0000259" key="1">
    <source>
        <dbReference type="Pfam" id="PF18029"/>
    </source>
</evidence>
<dbReference type="InterPro" id="IPR041581">
    <property type="entry name" value="Glyoxalase_6"/>
</dbReference>
<evidence type="ECO:0000313" key="3">
    <source>
        <dbReference type="Proteomes" id="UP000188145"/>
    </source>
</evidence>
<keyword evidence="3" id="KW-1185">Reference proteome</keyword>
<dbReference type="InterPro" id="IPR029068">
    <property type="entry name" value="Glyas_Bleomycin-R_OHBP_Dase"/>
</dbReference>
<dbReference type="Pfam" id="PF18029">
    <property type="entry name" value="Glyoxalase_6"/>
    <property type="match status" value="1"/>
</dbReference>
<dbReference type="PANTHER" id="PTHR35908:SF1">
    <property type="entry name" value="CONSERVED PROTEIN"/>
    <property type="match status" value="1"/>
</dbReference>
<dbReference type="Gene3D" id="3.10.180.10">
    <property type="entry name" value="2,3-Dihydroxybiphenyl 1,2-Dioxygenase, domain 1"/>
    <property type="match status" value="1"/>
</dbReference>
<dbReference type="OrthoDB" id="3823476at2"/>
<accession>A0A1Q2CLS2</accession>
<dbReference type="STRING" id="1332264.BW730_05480"/>
<evidence type="ECO:0000313" key="2">
    <source>
        <dbReference type="EMBL" id="AQP47051.1"/>
    </source>
</evidence>
<sequence>MTAAKFTVTFDAADPLAQGEFWALALGYRREDPPPPHATWEETLTAWGLPEERWNDANAIVDPDGVGPRIFIQKVPEPKTTKNRIHLDVRLSQSHEDKDRAALMAKADELVAAGASLVKVFDDPHTGYWIVMTDPEGNEFCIV</sequence>